<name>A0A0U1LLA6_TALIS</name>
<dbReference type="PANTHER" id="PTHR43130">
    <property type="entry name" value="ARAC-FAMILY TRANSCRIPTIONAL REGULATOR"/>
    <property type="match status" value="1"/>
</dbReference>
<dbReference type="EMBL" id="CVMT01000001">
    <property type="protein sequence ID" value="CRG82891.1"/>
    <property type="molecule type" value="Genomic_DNA"/>
</dbReference>
<sequence>MTVPQEVKIGMLLTDQVQLLDMAAVDLLQMASPEYMRIVGVPEPVASQGRSVKILYIGKPGAAKVQEVTATPGVCLTHTTADSEVAPGNLDILLIPGPDPNNTPAQESLEFLRAHNEHKTTTLVICTGALLGAHSGIYNGRNVTGPRMLEPLLKEKFPDAHWDFSVRSVQDGHLWTAGGITNGLDLVASFIRATYPKEVAEFVCSMAEVGDRPLKYEA</sequence>
<dbReference type="Gene3D" id="3.40.50.880">
    <property type="match status" value="1"/>
</dbReference>
<evidence type="ECO:0000313" key="3">
    <source>
        <dbReference type="Proteomes" id="UP000054383"/>
    </source>
</evidence>
<proteinExistence type="predicted"/>
<feature type="domain" description="DJ-1/PfpI" evidence="1">
    <location>
        <begin position="60"/>
        <end position="191"/>
    </location>
</feature>
<organism evidence="2 3">
    <name type="scientific">Talaromyces islandicus</name>
    <name type="common">Penicillium islandicum</name>
    <dbReference type="NCBI Taxonomy" id="28573"/>
    <lineage>
        <taxon>Eukaryota</taxon>
        <taxon>Fungi</taxon>
        <taxon>Dikarya</taxon>
        <taxon>Ascomycota</taxon>
        <taxon>Pezizomycotina</taxon>
        <taxon>Eurotiomycetes</taxon>
        <taxon>Eurotiomycetidae</taxon>
        <taxon>Eurotiales</taxon>
        <taxon>Trichocomaceae</taxon>
        <taxon>Talaromyces</taxon>
        <taxon>Talaromyces sect. Islandici</taxon>
    </lineage>
</organism>
<reference evidence="2 3" key="1">
    <citation type="submission" date="2015-04" db="EMBL/GenBank/DDBJ databases">
        <authorList>
            <person name="Syromyatnikov M.Y."/>
            <person name="Popov V.N."/>
        </authorList>
    </citation>
    <scope>NUCLEOTIDE SEQUENCE [LARGE SCALE GENOMIC DNA]</scope>
    <source>
        <strain evidence="2">WF-38-12</strain>
    </source>
</reference>
<evidence type="ECO:0000313" key="2">
    <source>
        <dbReference type="EMBL" id="CRG82891.1"/>
    </source>
</evidence>
<dbReference type="InterPro" id="IPR052158">
    <property type="entry name" value="INH-QAR"/>
</dbReference>
<dbReference type="InterPro" id="IPR002818">
    <property type="entry name" value="DJ-1/PfpI"/>
</dbReference>
<dbReference type="AlphaFoldDB" id="A0A0U1LLA6"/>
<dbReference type="OrthoDB" id="543156at2759"/>
<dbReference type="SUPFAM" id="SSF52317">
    <property type="entry name" value="Class I glutamine amidotransferase-like"/>
    <property type="match status" value="1"/>
</dbReference>
<dbReference type="Pfam" id="PF01965">
    <property type="entry name" value="DJ-1_PfpI"/>
    <property type="match status" value="1"/>
</dbReference>
<dbReference type="PANTHER" id="PTHR43130:SF7">
    <property type="entry name" value="DJ-1_PFPI DOMAIN-CONTAINING PROTEIN"/>
    <property type="match status" value="1"/>
</dbReference>
<evidence type="ECO:0000259" key="1">
    <source>
        <dbReference type="Pfam" id="PF01965"/>
    </source>
</evidence>
<keyword evidence="3" id="KW-1185">Reference proteome</keyword>
<dbReference type="Proteomes" id="UP000054383">
    <property type="component" value="Unassembled WGS sequence"/>
</dbReference>
<dbReference type="OMA" id="YRWIQDG"/>
<accession>A0A0U1LLA6</accession>
<protein>
    <submittedName>
        <fullName evidence="2">ThiJ/PfpI family protein</fullName>
    </submittedName>
</protein>
<dbReference type="InterPro" id="IPR029062">
    <property type="entry name" value="Class_I_gatase-like"/>
</dbReference>
<gene>
    <name evidence="2" type="ORF">PISL3812_00238</name>
</gene>